<dbReference type="PROSITE" id="PS50240">
    <property type="entry name" value="TRYPSIN_DOM"/>
    <property type="match status" value="1"/>
</dbReference>
<dbReference type="GO" id="GO:0004252">
    <property type="term" value="F:serine-type endopeptidase activity"/>
    <property type="evidence" value="ECO:0007669"/>
    <property type="project" value="InterPro"/>
</dbReference>
<evidence type="ECO:0000256" key="9">
    <source>
        <dbReference type="ARBA" id="ARBA00055534"/>
    </source>
</evidence>
<dbReference type="EMBL" id="CAKOGL010000027">
    <property type="protein sequence ID" value="CAH2104249.1"/>
    <property type="molecule type" value="Genomic_DNA"/>
</dbReference>
<dbReference type="InterPro" id="IPR043504">
    <property type="entry name" value="Peptidase_S1_PA_chymotrypsin"/>
</dbReference>
<evidence type="ECO:0000313" key="14">
    <source>
        <dbReference type="Proteomes" id="UP001153954"/>
    </source>
</evidence>
<dbReference type="InterPro" id="IPR018114">
    <property type="entry name" value="TRYPSIN_HIS"/>
</dbReference>
<evidence type="ECO:0000256" key="7">
    <source>
        <dbReference type="ARBA" id="ARBA00023157"/>
    </source>
</evidence>
<dbReference type="InterPro" id="IPR050430">
    <property type="entry name" value="Peptidase_S1"/>
</dbReference>
<evidence type="ECO:0000256" key="10">
    <source>
        <dbReference type="ARBA" id="ARBA00084094"/>
    </source>
</evidence>
<dbReference type="FunFam" id="2.40.10.10:FF:000068">
    <property type="entry name" value="transmembrane protease serine 2"/>
    <property type="match status" value="1"/>
</dbReference>
<keyword evidence="4" id="KW-0645">Protease</keyword>
<dbReference type="GO" id="GO:0006508">
    <property type="term" value="P:proteolysis"/>
    <property type="evidence" value="ECO:0007669"/>
    <property type="project" value="UniProtKB-KW"/>
</dbReference>
<keyword evidence="14" id="KW-1185">Reference proteome</keyword>
<reference evidence="13" key="1">
    <citation type="submission" date="2022-03" db="EMBL/GenBank/DDBJ databases">
        <authorList>
            <person name="Tunstrom K."/>
        </authorList>
    </citation>
    <scope>NUCLEOTIDE SEQUENCE</scope>
</reference>
<dbReference type="AlphaFoldDB" id="A0AAU9V0B7"/>
<dbReference type="PANTHER" id="PTHR24276:SF98">
    <property type="entry name" value="FI18310P1-RELATED"/>
    <property type="match status" value="1"/>
</dbReference>
<dbReference type="GO" id="GO:0005576">
    <property type="term" value="C:extracellular region"/>
    <property type="evidence" value="ECO:0007669"/>
    <property type="project" value="UniProtKB-SubCell"/>
</dbReference>
<keyword evidence="7" id="KW-1015">Disulfide bond</keyword>
<keyword evidence="3" id="KW-0800">Toxin</keyword>
<comment type="similarity">
    <text evidence="2">Belongs to the peptidase S1 family.</text>
</comment>
<dbReference type="Pfam" id="PF00089">
    <property type="entry name" value="Trypsin"/>
    <property type="match status" value="1"/>
</dbReference>
<evidence type="ECO:0000256" key="11">
    <source>
        <dbReference type="SAM" id="SignalP"/>
    </source>
</evidence>
<accession>A0AAU9V0B7</accession>
<evidence type="ECO:0000256" key="6">
    <source>
        <dbReference type="ARBA" id="ARBA00022825"/>
    </source>
</evidence>
<keyword evidence="11" id="KW-0732">Signal</keyword>
<keyword evidence="5" id="KW-0378">Hydrolase</keyword>
<organism evidence="13 14">
    <name type="scientific">Euphydryas editha</name>
    <name type="common">Edith's checkerspot</name>
    <dbReference type="NCBI Taxonomy" id="104508"/>
    <lineage>
        <taxon>Eukaryota</taxon>
        <taxon>Metazoa</taxon>
        <taxon>Ecdysozoa</taxon>
        <taxon>Arthropoda</taxon>
        <taxon>Hexapoda</taxon>
        <taxon>Insecta</taxon>
        <taxon>Pterygota</taxon>
        <taxon>Neoptera</taxon>
        <taxon>Endopterygota</taxon>
        <taxon>Lepidoptera</taxon>
        <taxon>Glossata</taxon>
        <taxon>Ditrysia</taxon>
        <taxon>Papilionoidea</taxon>
        <taxon>Nymphalidae</taxon>
        <taxon>Nymphalinae</taxon>
        <taxon>Euphydryas</taxon>
    </lineage>
</organism>
<evidence type="ECO:0000256" key="4">
    <source>
        <dbReference type="ARBA" id="ARBA00022670"/>
    </source>
</evidence>
<gene>
    <name evidence="13" type="ORF">EEDITHA_LOCUS18649</name>
</gene>
<proteinExistence type="inferred from homology"/>
<name>A0AAU9V0B7_EUPED</name>
<evidence type="ECO:0000256" key="1">
    <source>
        <dbReference type="ARBA" id="ARBA00004239"/>
    </source>
</evidence>
<sequence>MLFSIVGLLQIVAVSSEMEPRVVDGERSDIKRHPYSAFIMISESGSAFICGASIVNQKLLLTAAHCFEDLNENSVGTASIGHTDKRKGFVINISTVKIHPKYDSRKIVNDIALAGLERSVKFSDVVKRVALAYAKPPKNTLAVLAGWGIINEKPIQSTNILHETHQKVWARKDCVRFLKKIPQGTFCGGDPSHGGYAALGDSGSPLVINNYLQIGLVSFKKIHISTSIIIYTDIPFFYDWIAKNAGSVYCG</sequence>
<dbReference type="SUPFAM" id="SSF50494">
    <property type="entry name" value="Trypsin-like serine proteases"/>
    <property type="match status" value="1"/>
</dbReference>
<comment type="caution">
    <text evidence="13">The sequence shown here is derived from an EMBL/GenBank/DDBJ whole genome shotgun (WGS) entry which is preliminary data.</text>
</comment>
<evidence type="ECO:0000256" key="8">
    <source>
        <dbReference type="ARBA" id="ARBA00023240"/>
    </source>
</evidence>
<dbReference type="InterPro" id="IPR001254">
    <property type="entry name" value="Trypsin_dom"/>
</dbReference>
<feature type="signal peptide" evidence="11">
    <location>
        <begin position="1"/>
        <end position="16"/>
    </location>
</feature>
<comment type="function">
    <text evidence="9">Fibrinolytic activity; shows preferential cleavage of Arg-Gly bonds in all three fibrinogen chains. Contact with the caterpillars causes severe bleeding, due the anticoagulant effect of the protein.</text>
</comment>
<protein>
    <recommendedName>
        <fullName evidence="12">Peptidase S1 domain-containing protein</fullName>
    </recommendedName>
</protein>
<dbReference type="Proteomes" id="UP001153954">
    <property type="component" value="Unassembled WGS sequence"/>
</dbReference>
<dbReference type="InterPro" id="IPR009003">
    <property type="entry name" value="Peptidase_S1_PA"/>
</dbReference>
<evidence type="ECO:0000256" key="5">
    <source>
        <dbReference type="ARBA" id="ARBA00022801"/>
    </source>
</evidence>
<keyword evidence="8" id="KW-1199">Hemostasis impairing toxin</keyword>
<evidence type="ECO:0000256" key="3">
    <source>
        <dbReference type="ARBA" id="ARBA00022656"/>
    </source>
</evidence>
<dbReference type="SMART" id="SM00020">
    <property type="entry name" value="Tryp_SPc"/>
    <property type="match status" value="1"/>
</dbReference>
<dbReference type="GO" id="GO:0090729">
    <property type="term" value="F:toxin activity"/>
    <property type="evidence" value="ECO:0007669"/>
    <property type="project" value="UniProtKB-KW"/>
</dbReference>
<keyword evidence="10" id="KW-1205">Fibrinolytic toxin</keyword>
<comment type="subcellular location">
    <subcellularLocation>
        <location evidence="1">Secreted</location>
        <location evidence="1">Extracellular space</location>
    </subcellularLocation>
</comment>
<keyword evidence="6" id="KW-0720">Serine protease</keyword>
<dbReference type="PANTHER" id="PTHR24276">
    <property type="entry name" value="POLYSERASE-RELATED"/>
    <property type="match status" value="1"/>
</dbReference>
<dbReference type="CDD" id="cd00190">
    <property type="entry name" value="Tryp_SPc"/>
    <property type="match status" value="1"/>
</dbReference>
<evidence type="ECO:0000313" key="13">
    <source>
        <dbReference type="EMBL" id="CAH2104249.1"/>
    </source>
</evidence>
<evidence type="ECO:0000259" key="12">
    <source>
        <dbReference type="PROSITE" id="PS50240"/>
    </source>
</evidence>
<feature type="domain" description="Peptidase S1" evidence="12">
    <location>
        <begin position="22"/>
        <end position="246"/>
    </location>
</feature>
<feature type="chain" id="PRO_5043482560" description="Peptidase S1 domain-containing protein" evidence="11">
    <location>
        <begin position="17"/>
        <end position="251"/>
    </location>
</feature>
<dbReference type="Gene3D" id="2.40.10.10">
    <property type="entry name" value="Trypsin-like serine proteases"/>
    <property type="match status" value="1"/>
</dbReference>
<evidence type="ECO:0000256" key="2">
    <source>
        <dbReference type="ARBA" id="ARBA00007664"/>
    </source>
</evidence>
<dbReference type="InterPro" id="IPR001314">
    <property type="entry name" value="Peptidase_S1A"/>
</dbReference>
<dbReference type="PRINTS" id="PR00722">
    <property type="entry name" value="CHYMOTRYPSIN"/>
</dbReference>
<dbReference type="PROSITE" id="PS00134">
    <property type="entry name" value="TRYPSIN_HIS"/>
    <property type="match status" value="1"/>
</dbReference>